<evidence type="ECO:0000256" key="2">
    <source>
        <dbReference type="SAM" id="Phobius"/>
    </source>
</evidence>
<keyword evidence="4" id="KW-1185">Reference proteome</keyword>
<proteinExistence type="predicted"/>
<protein>
    <recommendedName>
        <fullName evidence="5">Tumour necrosis factor receptor superfamily member 19</fullName>
    </recommendedName>
</protein>
<evidence type="ECO:0000313" key="4">
    <source>
        <dbReference type="Proteomes" id="UP001597231"/>
    </source>
</evidence>
<evidence type="ECO:0000313" key="3">
    <source>
        <dbReference type="EMBL" id="MFD1204764.1"/>
    </source>
</evidence>
<evidence type="ECO:0000256" key="1">
    <source>
        <dbReference type="SAM" id="MobiDB-lite"/>
    </source>
</evidence>
<keyword evidence="2" id="KW-1133">Transmembrane helix</keyword>
<keyword evidence="2" id="KW-0812">Transmembrane</keyword>
<gene>
    <name evidence="3" type="ORF">ACFQ38_06590</name>
</gene>
<evidence type="ECO:0008006" key="5">
    <source>
        <dbReference type="Google" id="ProtNLM"/>
    </source>
</evidence>
<dbReference type="Proteomes" id="UP001597231">
    <property type="component" value="Unassembled WGS sequence"/>
</dbReference>
<feature type="region of interest" description="Disordered" evidence="1">
    <location>
        <begin position="41"/>
        <end position="60"/>
    </location>
</feature>
<organism evidence="3 4">
    <name type="scientific">Sporosarcina contaminans</name>
    <dbReference type="NCBI Taxonomy" id="633403"/>
    <lineage>
        <taxon>Bacteria</taxon>
        <taxon>Bacillati</taxon>
        <taxon>Bacillota</taxon>
        <taxon>Bacilli</taxon>
        <taxon>Bacillales</taxon>
        <taxon>Caryophanaceae</taxon>
        <taxon>Sporosarcina</taxon>
    </lineage>
</organism>
<reference evidence="4" key="1">
    <citation type="journal article" date="2019" name="Int. J. Syst. Evol. Microbiol.">
        <title>The Global Catalogue of Microorganisms (GCM) 10K type strain sequencing project: providing services to taxonomists for standard genome sequencing and annotation.</title>
        <authorList>
            <consortium name="The Broad Institute Genomics Platform"/>
            <consortium name="The Broad Institute Genome Sequencing Center for Infectious Disease"/>
            <person name="Wu L."/>
            <person name="Ma J."/>
        </authorList>
    </citation>
    <scope>NUCLEOTIDE SEQUENCE [LARGE SCALE GENOMIC DNA]</scope>
    <source>
        <strain evidence="4">CCUG 53915</strain>
    </source>
</reference>
<comment type="caution">
    <text evidence="3">The sequence shown here is derived from an EMBL/GenBank/DDBJ whole genome shotgun (WGS) entry which is preliminary data.</text>
</comment>
<name>A0ABW3TWS5_9BACL</name>
<accession>A0ABW3TWS5</accession>
<sequence length="60" mass="6726">MASQVFGMLVLWIVGLFILYLVIFKAVKDGINRSVLGQSLEKPSDQGVNKKSWLDDDLDN</sequence>
<feature type="transmembrane region" description="Helical" evidence="2">
    <location>
        <begin position="6"/>
        <end position="24"/>
    </location>
</feature>
<keyword evidence="2" id="KW-0472">Membrane</keyword>
<dbReference type="EMBL" id="JBHTLT010000030">
    <property type="protein sequence ID" value="MFD1204764.1"/>
    <property type="molecule type" value="Genomic_DNA"/>
</dbReference>
<dbReference type="RefSeq" id="WP_336823858.1">
    <property type="nucleotide sequence ID" value="NZ_JBHTLT010000030.1"/>
</dbReference>